<keyword evidence="8" id="KW-1185">Reference proteome</keyword>
<feature type="modified residue" description="N6-(pyridoxal phosphate)lysine" evidence="5">
    <location>
        <position position="310"/>
    </location>
</feature>
<evidence type="ECO:0000256" key="4">
    <source>
        <dbReference type="ARBA" id="ARBA00038302"/>
    </source>
</evidence>
<comment type="caution">
    <text evidence="7">The sequence shown here is derived from an EMBL/GenBank/DDBJ whole genome shotgun (WGS) entry which is preliminary data.</text>
</comment>
<dbReference type="AlphaFoldDB" id="A0A271K6H5"/>
<dbReference type="GO" id="GO:0016830">
    <property type="term" value="F:carbon-carbon lyase activity"/>
    <property type="evidence" value="ECO:0007669"/>
    <property type="project" value="InterPro"/>
</dbReference>
<proteinExistence type="inferred from homology"/>
<evidence type="ECO:0000313" key="8">
    <source>
        <dbReference type="Proteomes" id="UP000215931"/>
    </source>
</evidence>
<dbReference type="GO" id="GO:0019752">
    <property type="term" value="P:carboxylic acid metabolic process"/>
    <property type="evidence" value="ECO:0007669"/>
    <property type="project" value="InterPro"/>
</dbReference>
<reference evidence="7 8" key="1">
    <citation type="submission" date="2017-08" db="EMBL/GenBank/DDBJ databases">
        <title>Mesorhizobium wenxinae sp. nov., a novel rhizobial species isolated from root nodules of chickpea (Cicer arietinum L.).</title>
        <authorList>
            <person name="Zhang J."/>
        </authorList>
    </citation>
    <scope>NUCLEOTIDE SEQUENCE [LARGE SCALE GENOMIC DNA]</scope>
    <source>
        <strain evidence="8">WYCCWR 10019</strain>
    </source>
</reference>
<keyword evidence="2 5" id="KW-0663">Pyridoxal phosphate</keyword>
<dbReference type="InterPro" id="IPR015421">
    <property type="entry name" value="PyrdxlP-dep_Trfase_major"/>
</dbReference>
<organism evidence="7 8">
    <name type="scientific">Mesorhizobium wenxiniae</name>
    <dbReference type="NCBI Taxonomy" id="2014805"/>
    <lineage>
        <taxon>Bacteria</taxon>
        <taxon>Pseudomonadati</taxon>
        <taxon>Pseudomonadota</taxon>
        <taxon>Alphaproteobacteria</taxon>
        <taxon>Hyphomicrobiales</taxon>
        <taxon>Phyllobacteriaceae</taxon>
        <taxon>Mesorhizobium</taxon>
    </lineage>
</organism>
<dbReference type="EMBL" id="NPKH01000043">
    <property type="protein sequence ID" value="PAP91366.1"/>
    <property type="molecule type" value="Genomic_DNA"/>
</dbReference>
<dbReference type="InterPro" id="IPR015422">
    <property type="entry name" value="PyrdxlP-dep_Trfase_small"/>
</dbReference>
<dbReference type="InterPro" id="IPR015424">
    <property type="entry name" value="PyrdxlP-dep_Trfase"/>
</dbReference>
<evidence type="ECO:0008006" key="9">
    <source>
        <dbReference type="Google" id="ProtNLM"/>
    </source>
</evidence>
<evidence type="ECO:0000313" key="7">
    <source>
        <dbReference type="EMBL" id="PAP91366.1"/>
    </source>
</evidence>
<comment type="cofactor">
    <cofactor evidence="1 5 6">
        <name>pyridoxal 5'-phosphate</name>
        <dbReference type="ChEBI" id="CHEBI:597326"/>
    </cofactor>
</comment>
<evidence type="ECO:0000256" key="3">
    <source>
        <dbReference type="ARBA" id="ARBA00023239"/>
    </source>
</evidence>
<gene>
    <name evidence="7" type="ORF">CIT31_33160</name>
</gene>
<dbReference type="GO" id="GO:0030170">
    <property type="term" value="F:pyridoxal phosphate binding"/>
    <property type="evidence" value="ECO:0007669"/>
    <property type="project" value="InterPro"/>
</dbReference>
<sequence length="485" mass="53737">MDEAAPEGPRCPLDGEVLESQGQFQEGLFRSVAENKNTYWTRLARIPTMQTLFEEKLNMQAEQFETSISNSFPKSGMTRDEIEQELKQLRSQDADPRSTFPDRWLNDRGLLLDDGTFEVAKAAHLAFFTKGNNYPTVVKFERDLIQMALSLFHAGKDATGAVTSGGSESLFLATAAALANAKERRPHIARSEIIIPQTGYPTFEKYERYLGYTIRRVPVDANFRADVSAMSEAVSENTVMMLASMPSWSHGVCDPVRELAEIASKHGIWLHVDACVGGFLAPFVRELGRDVPEFDFRVPGVSSISADFHKYGYSGKGVSGVFYRNKVARHQPFIFDTWAAGLYRSPVLTGTRNGGAIASAWAVMRYLGRDGYLSRAGQILKLRDAILSFVERCPGLKIVGGAELNVVGIGSDYSDVYSIASKMKDYGWKINLLKEPGAIQLVLGPLRDEYISLLVHDLEKAVEAVQCEDFRAPSPAVVYSDELTD</sequence>
<dbReference type="Pfam" id="PF00282">
    <property type="entry name" value="Pyridoxal_deC"/>
    <property type="match status" value="1"/>
</dbReference>
<name>A0A271K6H5_9HYPH</name>
<dbReference type="PANTHER" id="PTHR42735">
    <property type="match status" value="1"/>
</dbReference>
<dbReference type="PANTHER" id="PTHR42735:SF6">
    <property type="entry name" value="SPHINGOSINE-1-PHOSPHATE LYASE 1"/>
    <property type="match status" value="1"/>
</dbReference>
<comment type="similarity">
    <text evidence="4">Belongs to the group II decarboxylase family. Sphingosine-1-phosphate lyase subfamily.</text>
</comment>
<dbReference type="OrthoDB" id="9803665at2"/>
<evidence type="ECO:0000256" key="1">
    <source>
        <dbReference type="ARBA" id="ARBA00001933"/>
    </source>
</evidence>
<dbReference type="Gene3D" id="3.40.640.10">
    <property type="entry name" value="Type I PLP-dependent aspartate aminotransferase-like (Major domain)"/>
    <property type="match status" value="1"/>
</dbReference>
<dbReference type="InterPro" id="IPR050477">
    <property type="entry name" value="GrpII_AminoAcid_Decarb"/>
</dbReference>
<dbReference type="SUPFAM" id="SSF53383">
    <property type="entry name" value="PLP-dependent transferases"/>
    <property type="match status" value="1"/>
</dbReference>
<protein>
    <recommendedName>
        <fullName evidence="9">Aspartate aminotransferase family protein</fullName>
    </recommendedName>
</protein>
<evidence type="ECO:0000256" key="5">
    <source>
        <dbReference type="PIRSR" id="PIRSR602129-50"/>
    </source>
</evidence>
<evidence type="ECO:0000256" key="6">
    <source>
        <dbReference type="RuleBase" id="RU000382"/>
    </source>
</evidence>
<accession>A0A271K6H5</accession>
<keyword evidence="3 6" id="KW-0456">Lyase</keyword>
<dbReference type="InterPro" id="IPR002129">
    <property type="entry name" value="PyrdxlP-dep_de-COase"/>
</dbReference>
<evidence type="ECO:0000256" key="2">
    <source>
        <dbReference type="ARBA" id="ARBA00022898"/>
    </source>
</evidence>
<dbReference type="Gene3D" id="6.10.140.2150">
    <property type="match status" value="1"/>
</dbReference>
<dbReference type="Gene3D" id="3.90.1150.10">
    <property type="entry name" value="Aspartate Aminotransferase, domain 1"/>
    <property type="match status" value="1"/>
</dbReference>
<dbReference type="Proteomes" id="UP000215931">
    <property type="component" value="Unassembled WGS sequence"/>
</dbReference>